<evidence type="ECO:0000313" key="1">
    <source>
        <dbReference type="EMBL" id="TTJ38827.1"/>
    </source>
</evidence>
<dbReference type="OrthoDB" id="5382468at2759"/>
<proteinExistence type="predicted"/>
<sequence length="155" mass="17795">MLHPLTGAPCVALAEVGARPQLSSSCALTFVYLQQVRERGNAAFYDSSVLKRVRSLNFIWVEQPPEPHQRSRRLARIVDIYKPIPPSTPPSRFSLTLVGRRKQKQAPLRFTKRLVHVRAHKVYRDMRTAASLSALFAHNPLRYRIMRHSGRGREE</sequence>
<protein>
    <submittedName>
        <fullName evidence="1">Uncharacterized protein</fullName>
    </submittedName>
</protein>
<keyword evidence="2" id="KW-1185">Reference proteome</keyword>
<gene>
    <name evidence="1" type="ORF">Baya_15524</name>
</gene>
<comment type="caution">
    <text evidence="1">The sequence shown here is derived from an EMBL/GenBank/DDBJ whole genome shotgun (WGS) entry which is preliminary data.</text>
</comment>
<accession>A0A556VC00</accession>
<organism evidence="1 2">
    <name type="scientific">Bagarius yarrelli</name>
    <name type="common">Goonch</name>
    <name type="synonym">Bagrus yarrelli</name>
    <dbReference type="NCBI Taxonomy" id="175774"/>
    <lineage>
        <taxon>Eukaryota</taxon>
        <taxon>Metazoa</taxon>
        <taxon>Chordata</taxon>
        <taxon>Craniata</taxon>
        <taxon>Vertebrata</taxon>
        <taxon>Euteleostomi</taxon>
        <taxon>Actinopterygii</taxon>
        <taxon>Neopterygii</taxon>
        <taxon>Teleostei</taxon>
        <taxon>Ostariophysi</taxon>
        <taxon>Siluriformes</taxon>
        <taxon>Sisoridae</taxon>
        <taxon>Sisorinae</taxon>
        <taxon>Bagarius</taxon>
    </lineage>
</organism>
<name>A0A556VC00_BAGYA</name>
<dbReference type="AlphaFoldDB" id="A0A556VC00"/>
<dbReference type="EMBL" id="VCAZ01000221">
    <property type="protein sequence ID" value="TTJ38827.1"/>
    <property type="molecule type" value="Genomic_DNA"/>
</dbReference>
<evidence type="ECO:0000313" key="2">
    <source>
        <dbReference type="Proteomes" id="UP000319801"/>
    </source>
</evidence>
<dbReference type="Proteomes" id="UP000319801">
    <property type="component" value="Unassembled WGS sequence"/>
</dbReference>
<reference evidence="1 2" key="1">
    <citation type="journal article" date="2019" name="Genome Biol. Evol.">
        <title>Whole-Genome Sequencing of the Giant Devil Catfish, Bagarius yarrelli.</title>
        <authorList>
            <person name="Jiang W."/>
            <person name="Lv Y."/>
            <person name="Cheng L."/>
            <person name="Yang K."/>
            <person name="Chao B."/>
            <person name="Wang X."/>
            <person name="Li Y."/>
            <person name="Pan X."/>
            <person name="You X."/>
            <person name="Zhang Y."/>
            <person name="Yang J."/>
            <person name="Li J."/>
            <person name="Zhang X."/>
            <person name="Liu S."/>
            <person name="Sun C."/>
            <person name="Yang J."/>
            <person name="Shi Q."/>
        </authorList>
    </citation>
    <scope>NUCLEOTIDE SEQUENCE [LARGE SCALE GENOMIC DNA]</scope>
    <source>
        <strain evidence="1">JWS20170419001</strain>
        <tissue evidence="1">Muscle</tissue>
    </source>
</reference>